<feature type="chain" id="PRO_5040340074" description="Chemerin" evidence="2">
    <location>
        <begin position="22"/>
        <end position="173"/>
    </location>
</feature>
<evidence type="ECO:0000313" key="3">
    <source>
        <dbReference type="EMBL" id="KAJ8268450.1"/>
    </source>
</evidence>
<keyword evidence="2" id="KW-0732">Signal</keyword>
<dbReference type="InterPro" id="IPR046350">
    <property type="entry name" value="Cystatin_sf"/>
</dbReference>
<dbReference type="Proteomes" id="UP001152803">
    <property type="component" value="Unassembled WGS sequence"/>
</dbReference>
<evidence type="ECO:0000313" key="4">
    <source>
        <dbReference type="Proteomes" id="UP001152803"/>
    </source>
</evidence>
<reference evidence="3" key="1">
    <citation type="journal article" date="2023" name="Science">
        <title>Genome structures resolve the early diversification of teleost fishes.</title>
        <authorList>
            <person name="Parey E."/>
            <person name="Louis A."/>
            <person name="Montfort J."/>
            <person name="Bouchez O."/>
            <person name="Roques C."/>
            <person name="Iampietro C."/>
            <person name="Lluch J."/>
            <person name="Castinel A."/>
            <person name="Donnadieu C."/>
            <person name="Desvignes T."/>
            <person name="Floi Bucao C."/>
            <person name="Jouanno E."/>
            <person name="Wen M."/>
            <person name="Mejri S."/>
            <person name="Dirks R."/>
            <person name="Jansen H."/>
            <person name="Henkel C."/>
            <person name="Chen W.J."/>
            <person name="Zahm M."/>
            <person name="Cabau C."/>
            <person name="Klopp C."/>
            <person name="Thompson A.W."/>
            <person name="Robinson-Rechavi M."/>
            <person name="Braasch I."/>
            <person name="Lecointre G."/>
            <person name="Bobe J."/>
            <person name="Postlethwait J.H."/>
            <person name="Berthelot C."/>
            <person name="Roest Crollius H."/>
            <person name="Guiguen Y."/>
        </authorList>
    </citation>
    <scope>NUCLEOTIDE SEQUENCE</scope>
    <source>
        <strain evidence="3">Concon-B</strain>
    </source>
</reference>
<protein>
    <recommendedName>
        <fullName evidence="5">Chemerin</fullName>
    </recommendedName>
</protein>
<dbReference type="OrthoDB" id="8894922at2759"/>
<dbReference type="AlphaFoldDB" id="A0A9Q1HX48"/>
<comment type="caution">
    <text evidence="3">The sequence shown here is derived from an EMBL/GenBank/DDBJ whole genome shotgun (WGS) entry which is preliminary data.</text>
</comment>
<accession>A0A9Q1HX48</accession>
<evidence type="ECO:0008006" key="5">
    <source>
        <dbReference type="Google" id="ProtNLM"/>
    </source>
</evidence>
<organism evidence="3 4">
    <name type="scientific">Conger conger</name>
    <name type="common">Conger eel</name>
    <name type="synonym">Muraena conger</name>
    <dbReference type="NCBI Taxonomy" id="82655"/>
    <lineage>
        <taxon>Eukaryota</taxon>
        <taxon>Metazoa</taxon>
        <taxon>Chordata</taxon>
        <taxon>Craniata</taxon>
        <taxon>Vertebrata</taxon>
        <taxon>Euteleostomi</taxon>
        <taxon>Actinopterygii</taxon>
        <taxon>Neopterygii</taxon>
        <taxon>Teleostei</taxon>
        <taxon>Anguilliformes</taxon>
        <taxon>Congridae</taxon>
        <taxon>Conger</taxon>
    </lineage>
</organism>
<dbReference type="SUPFAM" id="SSF54403">
    <property type="entry name" value="Cystatin/monellin"/>
    <property type="match status" value="1"/>
</dbReference>
<feature type="signal peptide" evidence="2">
    <location>
        <begin position="1"/>
        <end position="21"/>
    </location>
</feature>
<name>A0A9Q1HX48_CONCO</name>
<feature type="compositionally biased region" description="Pro residues" evidence="1">
    <location>
        <begin position="149"/>
        <end position="173"/>
    </location>
</feature>
<sequence length="173" mass="19374">MCSSLLILLLIAGALLISTEGQQDYHSLPSFYKDTVNKAIQHGNQKSLQHLNFVAFLPDSERPDPFYIELHLKATNCTKSEKITHRDDCQFMERRPRINCAVCNNQRTGLFIHCAPQQKVKQFEEFRKNECIGHKVLAAEPTAPRPEISAPPPEITPQGPPTGPPGPPEPLEP</sequence>
<feature type="region of interest" description="Disordered" evidence="1">
    <location>
        <begin position="137"/>
        <end position="173"/>
    </location>
</feature>
<keyword evidence="4" id="KW-1185">Reference proteome</keyword>
<proteinExistence type="predicted"/>
<evidence type="ECO:0000256" key="1">
    <source>
        <dbReference type="SAM" id="MobiDB-lite"/>
    </source>
</evidence>
<dbReference type="EMBL" id="JAFJMO010000009">
    <property type="protein sequence ID" value="KAJ8268450.1"/>
    <property type="molecule type" value="Genomic_DNA"/>
</dbReference>
<evidence type="ECO:0000256" key="2">
    <source>
        <dbReference type="SAM" id="SignalP"/>
    </source>
</evidence>
<gene>
    <name evidence="3" type="ORF">COCON_G00136220</name>
</gene>